<dbReference type="PANTHER" id="PTHR12346">
    <property type="entry name" value="SIN3B-RELATED"/>
    <property type="match status" value="1"/>
</dbReference>
<dbReference type="GO" id="GO:0003714">
    <property type="term" value="F:transcription corepressor activity"/>
    <property type="evidence" value="ECO:0007669"/>
    <property type="project" value="InterPro"/>
</dbReference>
<feature type="region of interest" description="Disordered" evidence="5">
    <location>
        <begin position="928"/>
        <end position="963"/>
    </location>
</feature>
<reference evidence="7 8" key="1">
    <citation type="submission" date="2023-10" db="EMBL/GenBank/DDBJ databases">
        <title>Comparative genomics analysis reveals potential genetic determinants of host preference in Cryptosporidium xiaoi.</title>
        <authorList>
            <person name="Xiao L."/>
            <person name="Li J."/>
        </authorList>
    </citation>
    <scope>NUCLEOTIDE SEQUENCE [LARGE SCALE GENOMIC DNA]</scope>
    <source>
        <strain evidence="7 8">52996</strain>
    </source>
</reference>
<feature type="compositionally biased region" description="Basic and acidic residues" evidence="5">
    <location>
        <begin position="1290"/>
        <end position="1308"/>
    </location>
</feature>
<feature type="region of interest" description="Disordered" evidence="5">
    <location>
        <begin position="1269"/>
        <end position="1324"/>
    </location>
</feature>
<sequence>MRLLVIIKVEGLVVEIQLYKTFIRSSYFVVEKMELARDYLLRLRNKCGENTELYQEFLRIMRDFKNGTINAGIVIDQVAELFKKDMSLIAEFNNFLPEELRLQVPQNDCEYAAAFVKKVRETAPEIYNDFLALLSKYREGDKPISEVCEMSSVLFASYPELLKEFLLFIPGLGNNDSNDGDAIDSNLAGYNKVNNKFSFESSPNEIDKSEFLSYLANTVYSISTKNEPPKVVTRKASSNIPYEITVIPELDRILENQKKIISSNEVDGEKVGSEVYCSRDMNLDSEYLQRNANQNCNYYYNPEDVSIWEADYRIFEEAYIAFGDNNQDFFQDFLRLIYLYTRGVLTVVETLLALEFFFPMDSGDLPYEIKRMIVQREAARRKYSYFCCNFAQLDYSNCDRNGSSYLQLPKDYPIASCTGRSITDRENLNDKWVSIPQGSEDFSFKHMRKNVYEENLFKCEDERFELDMVIENNRSTINVLEPISEEISKLPLDERKNFRLRKPPFSIIHLKAISRIYGDNGSEILELLKRTPYSCVPVILNRLRQKDEEWTHARHLMNQGVWRDIQTKNYFKSFDHRSFYFRQADKKNTNVKGFLCDMNKSYLLNRKIVNTDNLTKGTSNDLILNSENNFQMSVKNKNDGNTMSDNDDQNLLRYKQESNGWSLNPEFISFMPDLDVHKEVIELISFTIYRQANGPAVGSKARNFLQRFIKSLFLKSNNNSSDNGLVTLKEIQIEGSSFKPGVNKNLQNGAPNENINNVSLNNMGCGEKPLLTVEAYVNAVSEGNSSTISFGSGLSRGRRMTRNHLRKSNTNSHATDDNKNRSLNNSEEISKSQNIGEDIMDSEDSNVPKVSDMSAPVEDSCNNLNNSNNLGNISSNEENDLNNLFKSFSSSYDCRGGLKYIWSDNCKVNWYSGNLSPDWFNFTYKSDDKSKNDGSNIRNSNSDGNSGNNDNNNNGINGNHDNIDVNNDVNVNNYCDYSTSVDNNNSANIDDEKDTSNSYVHGNNFNNSNVEESLVRYIMGNDHICCFLRYYQIIYERLKKAKMTIEQREQNPLPFQRWSPNGPDVPRPTYKQIIWCCFGLLSGELELSLFEDICRDAMGNDSYWLGTIDKVLQGISKVVIHIVNDLSTCRLLAMNLAYRDTIFDHYKKLEEFIGACRSLLPTVQTSFYIITWSPQNSVLTIRMRQLEDYSLTFVPFIQSPESSCDLSHSIISNIDNNSCNSLVENSESMYKEYKNVVKDKMDLKKTGIGVEGEVGNNVISSIGIDDEVTQNTEGESGSTVEVSRNTKSNFETKNKHEETADVSVRELEDNNAEDEEDYEDDVNRHHHKHRIEINNSENSEENGVNIALKNLLDIKLLPPEKYQSLINNGNLTSTHHNNIRASCLLSDVNIGAAIDLTNHIELLQQILVHQLTNVSEDNISCSMDAIKLEQFTESENKKILKLFQNNPVSFFVYSDQTFVKPLLYYSPNMKYVAKLAASSQWLGFLPDNSTRDIGRSPSILRDSTSIRHNNDSRKVNRRGLLSNENQTDDDKGHWSEESAESNSRPVALPTNTNGTGKRGSGRKRTRGMPNDIVAEIDDLDIRVTRRRSGNISKGAGGGNFRRG</sequence>
<dbReference type="SMART" id="SM00761">
    <property type="entry name" value="HDAC_interact"/>
    <property type="match status" value="1"/>
</dbReference>
<keyword evidence="8" id="KW-1185">Reference proteome</keyword>
<dbReference type="SUPFAM" id="SSF47762">
    <property type="entry name" value="PAH2 domain"/>
    <property type="match status" value="2"/>
</dbReference>
<evidence type="ECO:0000256" key="2">
    <source>
        <dbReference type="ARBA" id="ARBA00022491"/>
    </source>
</evidence>
<comment type="caution">
    <text evidence="7">The sequence shown here is derived from an EMBL/GenBank/DDBJ whole genome shotgun (WGS) entry which is preliminary data.</text>
</comment>
<dbReference type="PANTHER" id="PTHR12346:SF0">
    <property type="entry name" value="SIN3A, ISOFORM G"/>
    <property type="match status" value="1"/>
</dbReference>
<evidence type="ECO:0000256" key="4">
    <source>
        <dbReference type="PROSITE-ProRule" id="PRU00810"/>
    </source>
</evidence>
<dbReference type="EMBL" id="JAWDEY010000022">
    <property type="protein sequence ID" value="KAK6588831.1"/>
    <property type="molecule type" value="Genomic_DNA"/>
</dbReference>
<feature type="domain" description="Histone deacetylase interacting" evidence="6">
    <location>
        <begin position="397"/>
        <end position="497"/>
    </location>
</feature>
<feature type="region of interest" description="Disordered" evidence="5">
    <location>
        <begin position="1493"/>
        <end position="1603"/>
    </location>
</feature>
<evidence type="ECO:0000256" key="5">
    <source>
        <dbReference type="SAM" id="MobiDB-lite"/>
    </source>
</evidence>
<feature type="compositionally biased region" description="Basic and acidic residues" evidence="5">
    <location>
        <begin position="1504"/>
        <end position="1514"/>
    </location>
</feature>
<feature type="compositionally biased region" description="Polar residues" evidence="5">
    <location>
        <begin position="1269"/>
        <end position="1289"/>
    </location>
</feature>
<dbReference type="InterPro" id="IPR031693">
    <property type="entry name" value="Sin3_C"/>
</dbReference>
<organism evidence="7 8">
    <name type="scientific">Cryptosporidium xiaoi</name>
    <dbReference type="NCBI Taxonomy" id="659607"/>
    <lineage>
        <taxon>Eukaryota</taxon>
        <taxon>Sar</taxon>
        <taxon>Alveolata</taxon>
        <taxon>Apicomplexa</taxon>
        <taxon>Conoidasida</taxon>
        <taxon>Coccidia</taxon>
        <taxon>Eucoccidiorida</taxon>
        <taxon>Eimeriorina</taxon>
        <taxon>Cryptosporidiidae</taxon>
        <taxon>Cryptosporidium</taxon>
    </lineage>
</organism>
<feature type="compositionally biased region" description="Acidic residues" evidence="5">
    <location>
        <begin position="1309"/>
        <end position="1320"/>
    </location>
</feature>
<comment type="subcellular location">
    <subcellularLocation>
        <location evidence="1 4">Nucleus</location>
    </subcellularLocation>
</comment>
<dbReference type="GO" id="GO:0000785">
    <property type="term" value="C:chromatin"/>
    <property type="evidence" value="ECO:0007669"/>
    <property type="project" value="TreeGrafter"/>
</dbReference>
<keyword evidence="2" id="KW-0678">Repressor</keyword>
<feature type="compositionally biased region" description="Low complexity" evidence="5">
    <location>
        <begin position="933"/>
        <end position="963"/>
    </location>
</feature>
<dbReference type="InterPro" id="IPR039774">
    <property type="entry name" value="Sin3-like"/>
</dbReference>
<proteinExistence type="predicted"/>
<evidence type="ECO:0000256" key="3">
    <source>
        <dbReference type="ARBA" id="ARBA00023242"/>
    </source>
</evidence>
<feature type="region of interest" description="Disordered" evidence="5">
    <location>
        <begin position="804"/>
        <end position="855"/>
    </location>
</feature>
<evidence type="ECO:0000313" key="8">
    <source>
        <dbReference type="Proteomes" id="UP001311799"/>
    </source>
</evidence>
<dbReference type="InterPro" id="IPR003822">
    <property type="entry name" value="PAH"/>
</dbReference>
<accession>A0AAV9XVX4</accession>
<feature type="compositionally biased region" description="Gly residues" evidence="5">
    <location>
        <begin position="1594"/>
        <end position="1603"/>
    </location>
</feature>
<evidence type="ECO:0000259" key="6">
    <source>
        <dbReference type="SMART" id="SM00761"/>
    </source>
</evidence>
<dbReference type="Pfam" id="PF02671">
    <property type="entry name" value="PAH"/>
    <property type="match status" value="2"/>
</dbReference>
<evidence type="ECO:0000313" key="7">
    <source>
        <dbReference type="EMBL" id="KAK6588831.1"/>
    </source>
</evidence>
<dbReference type="Pfam" id="PF08295">
    <property type="entry name" value="Sin3_corepress"/>
    <property type="match status" value="1"/>
</dbReference>
<evidence type="ECO:0000256" key="1">
    <source>
        <dbReference type="ARBA" id="ARBA00004123"/>
    </source>
</evidence>
<gene>
    <name evidence="7" type="ORF">RS030_2297</name>
</gene>
<name>A0AAV9XVX4_9CRYT</name>
<keyword evidence="3 4" id="KW-0539">Nucleus</keyword>
<dbReference type="GO" id="GO:0000122">
    <property type="term" value="P:negative regulation of transcription by RNA polymerase II"/>
    <property type="evidence" value="ECO:0007669"/>
    <property type="project" value="TreeGrafter"/>
</dbReference>
<dbReference type="GO" id="GO:0000118">
    <property type="term" value="C:histone deacetylase complex"/>
    <property type="evidence" value="ECO:0007669"/>
    <property type="project" value="TreeGrafter"/>
</dbReference>
<protein>
    <submittedName>
        <fullName evidence="7">Sin3 like paired amphipathic helix containing</fullName>
    </submittedName>
</protein>
<dbReference type="Pfam" id="PF16879">
    <property type="entry name" value="Sin3a_C"/>
    <property type="match status" value="1"/>
</dbReference>
<feature type="compositionally biased region" description="Polar residues" evidence="5">
    <location>
        <begin position="821"/>
        <end position="835"/>
    </location>
</feature>
<dbReference type="Proteomes" id="UP001311799">
    <property type="component" value="Unassembled WGS sequence"/>
</dbReference>
<dbReference type="PROSITE" id="PS51477">
    <property type="entry name" value="PAH"/>
    <property type="match status" value="2"/>
</dbReference>
<dbReference type="InterPro" id="IPR013194">
    <property type="entry name" value="HDAC_interact_dom"/>
</dbReference>
<dbReference type="Gene3D" id="1.20.1160.11">
    <property type="entry name" value="Paired amphipathic helix"/>
    <property type="match status" value="2"/>
</dbReference>
<dbReference type="InterPro" id="IPR036600">
    <property type="entry name" value="PAH_sf"/>
</dbReference>